<keyword evidence="3" id="KW-1185">Reference proteome</keyword>
<gene>
    <name evidence="2" type="ORF">D0T11_20145</name>
</gene>
<reference evidence="2 3" key="2">
    <citation type="submission" date="2019-01" db="EMBL/GenBank/DDBJ databases">
        <title>Hymenobacter humicola sp. nov., isolated from soils in Antarctica.</title>
        <authorList>
            <person name="Sedlacek I."/>
            <person name="Holochova P."/>
            <person name="Kralova S."/>
            <person name="Pantucek R."/>
            <person name="Stankova E."/>
            <person name="Vrbovska V."/>
            <person name="Kristofova L."/>
            <person name="Svec P."/>
            <person name="Busse H.-J."/>
        </authorList>
    </citation>
    <scope>NUCLEOTIDE SEQUENCE [LARGE SCALE GENOMIC DNA]</scope>
    <source>
        <strain evidence="2 3">CCM 8852</strain>
    </source>
</reference>
<protein>
    <recommendedName>
        <fullName evidence="4">Virulence factor</fullName>
    </recommendedName>
</protein>
<dbReference type="Proteomes" id="UP000284250">
    <property type="component" value="Unassembled WGS sequence"/>
</dbReference>
<dbReference type="EMBL" id="QYCN01000051">
    <property type="protein sequence ID" value="RIY05630.1"/>
    <property type="molecule type" value="Genomic_DNA"/>
</dbReference>
<keyword evidence="1" id="KW-0732">Signal</keyword>
<dbReference type="AlphaFoldDB" id="A0A418QKJ9"/>
<reference evidence="2 3" key="1">
    <citation type="submission" date="2018-09" db="EMBL/GenBank/DDBJ databases">
        <authorList>
            <person name="Zeman M."/>
            <person name="Pardy F."/>
        </authorList>
    </citation>
    <scope>NUCLEOTIDE SEQUENCE [LARGE SCALE GENOMIC DNA]</scope>
    <source>
        <strain evidence="2 3">CCM 8852</strain>
    </source>
</reference>
<accession>A0A418QKJ9</accession>
<feature type="chain" id="PRO_5019319351" description="Virulence factor" evidence="1">
    <location>
        <begin position="30"/>
        <end position="84"/>
    </location>
</feature>
<dbReference type="RefSeq" id="WP_119657615.1">
    <property type="nucleotide sequence ID" value="NZ_JBHUOI010000039.1"/>
</dbReference>
<evidence type="ECO:0000256" key="1">
    <source>
        <dbReference type="SAM" id="SignalP"/>
    </source>
</evidence>
<organism evidence="2 3">
    <name type="scientific">Hymenobacter rubripertinctus</name>
    <dbReference type="NCBI Taxonomy" id="2029981"/>
    <lineage>
        <taxon>Bacteria</taxon>
        <taxon>Pseudomonadati</taxon>
        <taxon>Bacteroidota</taxon>
        <taxon>Cytophagia</taxon>
        <taxon>Cytophagales</taxon>
        <taxon>Hymenobacteraceae</taxon>
        <taxon>Hymenobacter</taxon>
    </lineage>
</organism>
<feature type="signal peptide" evidence="1">
    <location>
        <begin position="1"/>
        <end position="29"/>
    </location>
</feature>
<comment type="caution">
    <text evidence="2">The sequence shown here is derived from an EMBL/GenBank/DDBJ whole genome shotgun (WGS) entry which is preliminary data.</text>
</comment>
<name>A0A418QKJ9_9BACT</name>
<evidence type="ECO:0000313" key="2">
    <source>
        <dbReference type="EMBL" id="RIY05630.1"/>
    </source>
</evidence>
<proteinExistence type="predicted"/>
<sequence length="84" mass="9585">MKNRLKFPALLALTLLTVSSCWLTSCVAAAPPALVGRPYPPRPVYRPYYRPAPGVVVPARRPVIVAPAPRPYYRYRPHRYVRVR</sequence>
<dbReference type="PROSITE" id="PS51257">
    <property type="entry name" value="PROKAR_LIPOPROTEIN"/>
    <property type="match status" value="1"/>
</dbReference>
<evidence type="ECO:0000313" key="3">
    <source>
        <dbReference type="Proteomes" id="UP000284250"/>
    </source>
</evidence>
<evidence type="ECO:0008006" key="4">
    <source>
        <dbReference type="Google" id="ProtNLM"/>
    </source>
</evidence>